<organism evidence="1 3">
    <name type="scientific">Didymodactylos carnosus</name>
    <dbReference type="NCBI Taxonomy" id="1234261"/>
    <lineage>
        <taxon>Eukaryota</taxon>
        <taxon>Metazoa</taxon>
        <taxon>Spiralia</taxon>
        <taxon>Gnathifera</taxon>
        <taxon>Rotifera</taxon>
        <taxon>Eurotatoria</taxon>
        <taxon>Bdelloidea</taxon>
        <taxon>Philodinida</taxon>
        <taxon>Philodinidae</taxon>
        <taxon>Didymodactylos</taxon>
    </lineage>
</organism>
<evidence type="ECO:0000313" key="1">
    <source>
        <dbReference type="EMBL" id="CAF1574661.1"/>
    </source>
</evidence>
<accession>A0A815YS52</accession>
<dbReference type="AlphaFoldDB" id="A0A815YS52"/>
<evidence type="ECO:0000313" key="3">
    <source>
        <dbReference type="Proteomes" id="UP000663829"/>
    </source>
</evidence>
<proteinExistence type="predicted"/>
<reference evidence="1" key="1">
    <citation type="submission" date="2021-02" db="EMBL/GenBank/DDBJ databases">
        <authorList>
            <person name="Nowell W R."/>
        </authorList>
    </citation>
    <scope>NUCLEOTIDE SEQUENCE</scope>
</reference>
<dbReference type="Proteomes" id="UP000663829">
    <property type="component" value="Unassembled WGS sequence"/>
</dbReference>
<gene>
    <name evidence="1" type="ORF">GPM918_LOCUS40640</name>
    <name evidence="2" type="ORF">SRO942_LOCUS41604</name>
</gene>
<name>A0A815YS52_9BILA</name>
<dbReference type="Proteomes" id="UP000681722">
    <property type="component" value="Unassembled WGS sequence"/>
</dbReference>
<dbReference type="EMBL" id="CAJNOQ010030447">
    <property type="protein sequence ID" value="CAF1574661.1"/>
    <property type="molecule type" value="Genomic_DNA"/>
</dbReference>
<protein>
    <submittedName>
        <fullName evidence="1">Uncharacterized protein</fullName>
    </submittedName>
</protein>
<keyword evidence="3" id="KW-1185">Reference proteome</keyword>
<comment type="caution">
    <text evidence="1">The sequence shown here is derived from an EMBL/GenBank/DDBJ whole genome shotgun (WGS) entry which is preliminary data.</text>
</comment>
<dbReference type="EMBL" id="CAJOBC010096316">
    <property type="protein sequence ID" value="CAF4439274.1"/>
    <property type="molecule type" value="Genomic_DNA"/>
</dbReference>
<sequence length="237" mass="27738">MLDKDLEDIIYHHDMIKEEVQALTDKASKSNPIANNIIRQIEDWKNEMMGKIQAVANEAKQDVQRLLQTDDLREDIVNRLKSIKQQLREGRETESYVEHDLERWKLDLDKLKKDLNQKPKPLDIHVNTEESRRITWGTLIKVKIVENEMTQSHISNEYNRQDLYSSPVSSSSVRVTSVIQSQQPVSDFIRPMSTSLPYVPKTTTDCTKKEKYKYNGSYSSFQRKYHASFPSEIEFDS</sequence>
<evidence type="ECO:0000313" key="2">
    <source>
        <dbReference type="EMBL" id="CAF4439274.1"/>
    </source>
</evidence>